<dbReference type="GeneID" id="54549138"/>
<keyword evidence="1" id="KW-0472">Membrane</keyword>
<evidence type="ECO:0008006" key="4">
    <source>
        <dbReference type="Google" id="ProtNLM"/>
    </source>
</evidence>
<feature type="transmembrane region" description="Helical" evidence="1">
    <location>
        <begin position="227"/>
        <end position="244"/>
    </location>
</feature>
<feature type="transmembrane region" description="Helical" evidence="1">
    <location>
        <begin position="107"/>
        <end position="131"/>
    </location>
</feature>
<accession>A0A6A6J935</accession>
<evidence type="ECO:0000313" key="3">
    <source>
        <dbReference type="Proteomes" id="UP000800097"/>
    </source>
</evidence>
<dbReference type="PANTHER" id="PTHR33927:SF5">
    <property type="entry name" value="ENZYME, PUTATIVE (AFU_ORTHOLOGUE AFUA_8G01222)-RELATED"/>
    <property type="match status" value="1"/>
</dbReference>
<sequence>MASFEKGVQLEKAIIHYRPSRCRQNSLDYSSWTFPSLAALKELPFSNSSDNDAHVSPPKRYKCLLRKLRYTLFNVYRRIFSVIFLANITGAVLVLREPIDSISLSNLATWSSTNFLVAILIRQDFAINLLFRSAWLVPWSVPLRLRHMVARVYSYGGIHSGAAVAGTMWFLVFTALLTTRFLDAGLYTLPVVVVTWAIVMLLTILLLLAMPQVRFAHHDAFELSHRFLGWASIALFWVQLVLLTKHEAQLSSSPTSSSSSSISSFPTLLVRQPTFLNLVAITILLVYPWLRLRKWTFHAEKLSSHAVRLHFTHPVHRFSCLSVSDAPWREWHPFATFPDTGEEEEEVCEDGKQDGAAAGARTRRRGASIIVSAAGDWTKALIRSVPDRKTCSCATTTSPTTFPHHLPTISLYTRGHPRAGVLSLTTLFPRIVLFTTGSGIGPSLSSLLDRPPGQSARLIWSTRAPRETFGAAIMRDVRAVDPGAIILDTSSSATAPLAPSSFFSPATLSPTQLIRLCETVAAEVGAEAVFVLSNKALTRRLVSGLEQRRVRAYGPIWDS</sequence>
<reference evidence="2" key="1">
    <citation type="journal article" date="2020" name="Stud. Mycol.">
        <title>101 Dothideomycetes genomes: a test case for predicting lifestyles and emergence of pathogens.</title>
        <authorList>
            <person name="Haridas S."/>
            <person name="Albert R."/>
            <person name="Binder M."/>
            <person name="Bloem J."/>
            <person name="Labutti K."/>
            <person name="Salamov A."/>
            <person name="Andreopoulos B."/>
            <person name="Baker S."/>
            <person name="Barry K."/>
            <person name="Bills G."/>
            <person name="Bluhm B."/>
            <person name="Cannon C."/>
            <person name="Castanera R."/>
            <person name="Culley D."/>
            <person name="Daum C."/>
            <person name="Ezra D."/>
            <person name="Gonzalez J."/>
            <person name="Henrissat B."/>
            <person name="Kuo A."/>
            <person name="Liang C."/>
            <person name="Lipzen A."/>
            <person name="Lutzoni F."/>
            <person name="Magnuson J."/>
            <person name="Mondo S."/>
            <person name="Nolan M."/>
            <person name="Ohm R."/>
            <person name="Pangilinan J."/>
            <person name="Park H.-J."/>
            <person name="Ramirez L."/>
            <person name="Alfaro M."/>
            <person name="Sun H."/>
            <person name="Tritt A."/>
            <person name="Yoshinaga Y."/>
            <person name="Zwiers L.-H."/>
            <person name="Turgeon B."/>
            <person name="Goodwin S."/>
            <person name="Spatafora J."/>
            <person name="Crous P."/>
            <person name="Grigoriev I."/>
        </authorList>
    </citation>
    <scope>NUCLEOTIDE SEQUENCE</scope>
    <source>
        <strain evidence="2">CBS 379.55</strain>
    </source>
</reference>
<evidence type="ECO:0000313" key="2">
    <source>
        <dbReference type="EMBL" id="KAF2273080.1"/>
    </source>
</evidence>
<keyword evidence="1" id="KW-0812">Transmembrane</keyword>
<feature type="transmembrane region" description="Helical" evidence="1">
    <location>
        <begin position="152"/>
        <end position="172"/>
    </location>
</feature>
<dbReference type="EMBL" id="ML986513">
    <property type="protein sequence ID" value="KAF2273080.1"/>
    <property type="molecule type" value="Genomic_DNA"/>
</dbReference>
<keyword evidence="1" id="KW-1133">Transmembrane helix</keyword>
<feature type="transmembrane region" description="Helical" evidence="1">
    <location>
        <begin position="184"/>
        <end position="207"/>
    </location>
</feature>
<gene>
    <name evidence="2" type="ORF">EI97DRAFT_384275</name>
</gene>
<dbReference type="InterPro" id="IPR052979">
    <property type="entry name" value="Adenylate-forming_domain"/>
</dbReference>
<dbReference type="OrthoDB" id="3142841at2759"/>
<dbReference type="Proteomes" id="UP000800097">
    <property type="component" value="Unassembled WGS sequence"/>
</dbReference>
<protein>
    <recommendedName>
        <fullName evidence="4">Integral membrane protein TmpA</fullName>
    </recommendedName>
</protein>
<evidence type="ECO:0000256" key="1">
    <source>
        <dbReference type="SAM" id="Phobius"/>
    </source>
</evidence>
<feature type="transmembrane region" description="Helical" evidence="1">
    <location>
        <begin position="75"/>
        <end position="95"/>
    </location>
</feature>
<dbReference type="PANTHER" id="PTHR33927">
    <property type="entry name" value="TRANSMEMBRANE PROTEIN"/>
    <property type="match status" value="1"/>
</dbReference>
<keyword evidence="3" id="KW-1185">Reference proteome</keyword>
<feature type="transmembrane region" description="Helical" evidence="1">
    <location>
        <begin position="274"/>
        <end position="292"/>
    </location>
</feature>
<name>A0A6A6J935_WESOR</name>
<dbReference type="RefSeq" id="XP_033650619.1">
    <property type="nucleotide sequence ID" value="XM_033795963.1"/>
</dbReference>
<proteinExistence type="predicted"/>
<dbReference type="AlphaFoldDB" id="A0A6A6J935"/>
<organism evidence="2 3">
    <name type="scientific">Westerdykella ornata</name>
    <dbReference type="NCBI Taxonomy" id="318751"/>
    <lineage>
        <taxon>Eukaryota</taxon>
        <taxon>Fungi</taxon>
        <taxon>Dikarya</taxon>
        <taxon>Ascomycota</taxon>
        <taxon>Pezizomycotina</taxon>
        <taxon>Dothideomycetes</taxon>
        <taxon>Pleosporomycetidae</taxon>
        <taxon>Pleosporales</taxon>
        <taxon>Sporormiaceae</taxon>
        <taxon>Westerdykella</taxon>
    </lineage>
</organism>